<dbReference type="SUPFAM" id="SSF47240">
    <property type="entry name" value="Ferritin-like"/>
    <property type="match status" value="1"/>
</dbReference>
<dbReference type="Proteomes" id="UP001369815">
    <property type="component" value="Unassembled WGS sequence"/>
</dbReference>
<evidence type="ECO:0000256" key="1">
    <source>
        <dbReference type="SAM" id="SignalP"/>
    </source>
</evidence>
<dbReference type="InterPro" id="IPR009078">
    <property type="entry name" value="Ferritin-like_SF"/>
</dbReference>
<evidence type="ECO:0000313" key="3">
    <source>
        <dbReference type="Proteomes" id="UP001369815"/>
    </source>
</evidence>
<proteinExistence type="predicted"/>
<organism evidence="2 3">
    <name type="scientific">Daldinia eschscholtzii</name>
    <dbReference type="NCBI Taxonomy" id="292717"/>
    <lineage>
        <taxon>Eukaryota</taxon>
        <taxon>Fungi</taxon>
        <taxon>Dikarya</taxon>
        <taxon>Ascomycota</taxon>
        <taxon>Pezizomycotina</taxon>
        <taxon>Sordariomycetes</taxon>
        <taxon>Xylariomycetidae</taxon>
        <taxon>Xylariales</taxon>
        <taxon>Hypoxylaceae</taxon>
        <taxon>Daldinia</taxon>
    </lineage>
</organism>
<dbReference type="Pfam" id="PF13668">
    <property type="entry name" value="Ferritin_2"/>
    <property type="match status" value="1"/>
</dbReference>
<keyword evidence="1" id="KW-0732">Signal</keyword>
<feature type="chain" id="PRO_5043533942" description="Stress response protein rds1p" evidence="1">
    <location>
        <begin position="22"/>
        <end position="371"/>
    </location>
</feature>
<protein>
    <recommendedName>
        <fullName evidence="4">Stress response protein rds1p</fullName>
    </recommendedName>
</protein>
<comment type="caution">
    <text evidence="2">The sequence shown here is derived from an EMBL/GenBank/DDBJ whole genome shotgun (WGS) entry which is preliminary data.</text>
</comment>
<evidence type="ECO:0000313" key="2">
    <source>
        <dbReference type="EMBL" id="KAK6954717.1"/>
    </source>
</evidence>
<reference evidence="2 3" key="1">
    <citation type="journal article" date="2024" name="Front Chem Biol">
        <title>Unveiling the potential of Daldinia eschscholtzii MFLUCC 19-0629 through bioactivity and bioinformatics studies for enhanced sustainable agriculture production.</title>
        <authorList>
            <person name="Brooks S."/>
            <person name="Weaver J.A."/>
            <person name="Klomchit A."/>
            <person name="Alharthi S.A."/>
            <person name="Onlamun T."/>
            <person name="Nurani R."/>
            <person name="Vong T.K."/>
            <person name="Alberti F."/>
            <person name="Greco C."/>
        </authorList>
    </citation>
    <scope>NUCLEOTIDE SEQUENCE [LARGE SCALE GENOMIC DNA]</scope>
    <source>
        <strain evidence="2">MFLUCC 19-0629</strain>
    </source>
</reference>
<dbReference type="EMBL" id="JBANMG010000004">
    <property type="protein sequence ID" value="KAK6954717.1"/>
    <property type="molecule type" value="Genomic_DNA"/>
</dbReference>
<feature type="signal peptide" evidence="1">
    <location>
        <begin position="1"/>
        <end position="21"/>
    </location>
</feature>
<keyword evidence="3" id="KW-1185">Reference proteome</keyword>
<sequence>MAIRSLLQLCLLSPLISVANAKPIIGKRGNFSDTQKLADPTYGPVPGEDPIFSTYYGVEAPFPGNLRDAILPTKAGPPGKDDVVWQNLLSAEWVIFDFYQQAVEAFNETAFIKAGMPNTTYKRIQEIRNNEAGHLRIFQNQISPTSVKPGACEHQFPFYDPISFLALVTVLEISSMAFLTGLVQDAKLPSSQAAMLAIAETEARHEVWSLIEIWKTNPFGGPSDTVFPYANQILDTTNGFIVPGSCPPENPEYPSPRQKLPALSAAKNTTSLTPGSNIGLNFTDPTNQPKFDNDKQYYAVFFHGIANVSVPIDTSCWPAQEIRVTIPEKFETKGVIVAVVADAPGAPTKENVVAGPGVILEQPSALATKLL</sequence>
<accession>A0AAX6MQP1</accession>
<dbReference type="AlphaFoldDB" id="A0AAX6MQP1"/>
<evidence type="ECO:0008006" key="4">
    <source>
        <dbReference type="Google" id="ProtNLM"/>
    </source>
</evidence>
<name>A0AAX6MQP1_9PEZI</name>
<gene>
    <name evidence="2" type="ORF">Daesc_004686</name>
</gene>